<dbReference type="GO" id="GO:0009055">
    <property type="term" value="F:electron transfer activity"/>
    <property type="evidence" value="ECO:0007669"/>
    <property type="project" value="UniProtKB-UniRule"/>
</dbReference>
<dbReference type="InterPro" id="IPR012165">
    <property type="entry name" value="Cyt_c3_hydrogenase_gsu"/>
</dbReference>
<dbReference type="Pfam" id="PF00175">
    <property type="entry name" value="NAD_binding_1"/>
    <property type="match status" value="1"/>
</dbReference>
<evidence type="ECO:0000256" key="10">
    <source>
        <dbReference type="ARBA" id="ARBA00023014"/>
    </source>
</evidence>
<dbReference type="GO" id="GO:0051537">
    <property type="term" value="F:2 iron, 2 sulfur cluster binding"/>
    <property type="evidence" value="ECO:0007669"/>
    <property type="project" value="UniProtKB-KW"/>
</dbReference>
<comment type="cofactor">
    <cofactor evidence="11 12">
        <name>FAD</name>
        <dbReference type="ChEBI" id="CHEBI:57692"/>
    </cofactor>
    <text evidence="11 12">Binds 1 FAD per subunit.</text>
</comment>
<feature type="binding site" evidence="11 13">
    <location>
        <position position="239"/>
    </location>
    <ligand>
        <name>[2Fe-2S] cluster</name>
        <dbReference type="ChEBI" id="CHEBI:190135"/>
    </ligand>
</feature>
<dbReference type="GO" id="GO:0016491">
    <property type="term" value="F:oxidoreductase activity"/>
    <property type="evidence" value="ECO:0007669"/>
    <property type="project" value="InterPro"/>
</dbReference>
<dbReference type="PANTHER" id="PTHR43513:SF3">
    <property type="entry name" value="DIHYDROOROTATE DEHYDROGENASE B (NAD(+)), ELECTRON TRANSFER SUBUNIT-RELATED"/>
    <property type="match status" value="1"/>
</dbReference>
<comment type="cofactor">
    <cofactor evidence="11">
        <name>[2Fe-2S] cluster</name>
        <dbReference type="ChEBI" id="CHEBI:190135"/>
    </cofactor>
    <text evidence="11">Binds 1 [2Fe-2S] cluster per subunit.</text>
</comment>
<dbReference type="PANTHER" id="PTHR43513">
    <property type="entry name" value="DIHYDROOROTATE DEHYDROGENASE B (NAD(+)), ELECTRON TRANSFER SUBUNIT"/>
    <property type="match status" value="1"/>
</dbReference>
<dbReference type="InterPro" id="IPR017938">
    <property type="entry name" value="Riboflavin_synthase-like_b-brl"/>
</dbReference>
<dbReference type="AlphaFoldDB" id="A0A4R2S6Y2"/>
<keyword evidence="9 11" id="KW-0408">Iron</keyword>
<dbReference type="InterPro" id="IPR050353">
    <property type="entry name" value="PyrK_electron_transfer"/>
</dbReference>
<dbReference type="InterPro" id="IPR001433">
    <property type="entry name" value="OxRdtase_FAD/NAD-bd"/>
</dbReference>
<evidence type="ECO:0000259" key="14">
    <source>
        <dbReference type="PROSITE" id="PS51384"/>
    </source>
</evidence>
<evidence type="ECO:0000313" key="15">
    <source>
        <dbReference type="EMBL" id="TCP68141.1"/>
    </source>
</evidence>
<keyword evidence="8 11" id="KW-0249">Electron transport</keyword>
<keyword evidence="2 11" id="KW-0813">Transport</keyword>
<evidence type="ECO:0000256" key="4">
    <source>
        <dbReference type="ARBA" id="ARBA00022714"/>
    </source>
</evidence>
<comment type="caution">
    <text evidence="11">Lacks conserved residue(s) required for the propagation of feature annotation.</text>
</comment>
<dbReference type="GO" id="GO:0044205">
    <property type="term" value="P:'de novo' UMP biosynthetic process"/>
    <property type="evidence" value="ECO:0007669"/>
    <property type="project" value="UniProtKB-UniRule"/>
</dbReference>
<keyword evidence="4 11" id="KW-0001">2Fe-2S</keyword>
<dbReference type="PIRSF" id="PIRSF006816">
    <property type="entry name" value="Cyc3_hyd_g"/>
    <property type="match status" value="1"/>
</dbReference>
<keyword evidence="5 11" id="KW-0479">Metal-binding</keyword>
<gene>
    <name evidence="11" type="primary">pyrK</name>
    <name evidence="15" type="ORF">EDD73_10443</name>
</gene>
<evidence type="ECO:0000256" key="5">
    <source>
        <dbReference type="ARBA" id="ARBA00022723"/>
    </source>
</evidence>
<comment type="caution">
    <text evidence="15">The sequence shown here is derived from an EMBL/GenBank/DDBJ whole genome shotgun (WGS) entry which is preliminary data.</text>
</comment>
<feature type="binding site" evidence="11 13">
    <location>
        <position position="242"/>
    </location>
    <ligand>
        <name>[2Fe-2S] cluster</name>
        <dbReference type="ChEBI" id="CHEBI:190135"/>
    </ligand>
</feature>
<name>A0A4R2S6Y2_9FIRM</name>
<evidence type="ECO:0000256" key="8">
    <source>
        <dbReference type="ARBA" id="ARBA00022982"/>
    </source>
</evidence>
<dbReference type="EMBL" id="SLXT01000004">
    <property type="protein sequence ID" value="TCP68141.1"/>
    <property type="molecule type" value="Genomic_DNA"/>
</dbReference>
<comment type="function">
    <text evidence="11">Responsible for channeling the electrons from the oxidation of dihydroorotate from the FMN redox center in the PyrD type B subunit to the ultimate electron acceptor NAD(+).</text>
</comment>
<dbReference type="UniPathway" id="UPA00070">
    <property type="reaction ID" value="UER00945"/>
</dbReference>
<evidence type="ECO:0000256" key="13">
    <source>
        <dbReference type="PIRSR" id="PIRSR006816-2"/>
    </source>
</evidence>
<dbReference type="InterPro" id="IPR019480">
    <property type="entry name" value="Dihydroorotate_DH_Fe-S-bd"/>
</dbReference>
<comment type="similarity">
    <text evidence="1 11">Belongs to the PyrK family.</text>
</comment>
<dbReference type="Gene3D" id="2.40.30.10">
    <property type="entry name" value="Translation factors"/>
    <property type="match status" value="1"/>
</dbReference>
<keyword evidence="3 11" id="KW-0285">Flavoprotein</keyword>
<feature type="binding site" evidence="11 12">
    <location>
        <begin position="80"/>
        <end position="81"/>
    </location>
    <ligand>
        <name>FAD</name>
        <dbReference type="ChEBI" id="CHEBI:57692"/>
    </ligand>
</feature>
<proteinExistence type="inferred from homology"/>
<evidence type="ECO:0000313" key="16">
    <source>
        <dbReference type="Proteomes" id="UP000294813"/>
    </source>
</evidence>
<reference evidence="15 16" key="1">
    <citation type="submission" date="2019-03" db="EMBL/GenBank/DDBJ databases">
        <title>Genomic Encyclopedia of Type Strains, Phase IV (KMG-IV): sequencing the most valuable type-strain genomes for metagenomic binning, comparative biology and taxonomic classification.</title>
        <authorList>
            <person name="Goeker M."/>
        </authorList>
    </citation>
    <scope>NUCLEOTIDE SEQUENCE [LARGE SCALE GENOMIC DNA]</scope>
    <source>
        <strain evidence="15 16">DSM 11170</strain>
    </source>
</reference>
<dbReference type="HAMAP" id="MF_01211">
    <property type="entry name" value="DHODB_Fe_S_bind"/>
    <property type="match status" value="1"/>
</dbReference>
<dbReference type="RefSeq" id="WP_131918171.1">
    <property type="nucleotide sequence ID" value="NZ_JAOQNU010000004.1"/>
</dbReference>
<dbReference type="PROSITE" id="PS51384">
    <property type="entry name" value="FAD_FR"/>
    <property type="match status" value="1"/>
</dbReference>
<dbReference type="OrthoDB" id="9789468at2"/>
<dbReference type="SUPFAM" id="SSF63380">
    <property type="entry name" value="Riboflavin synthase domain-like"/>
    <property type="match status" value="1"/>
</dbReference>
<organism evidence="15 16">
    <name type="scientific">Heliophilum fasciatum</name>
    <dbReference type="NCBI Taxonomy" id="35700"/>
    <lineage>
        <taxon>Bacteria</taxon>
        <taxon>Bacillati</taxon>
        <taxon>Bacillota</taxon>
        <taxon>Clostridia</taxon>
        <taxon>Eubacteriales</taxon>
        <taxon>Heliobacteriaceae</taxon>
        <taxon>Heliophilum</taxon>
    </lineage>
</organism>
<dbReference type="InterPro" id="IPR037117">
    <property type="entry name" value="Dihydroorotate_DH_ele_sf"/>
</dbReference>
<keyword evidence="16" id="KW-1185">Reference proteome</keyword>
<feature type="binding site" evidence="11 13">
    <location>
        <position position="259"/>
    </location>
    <ligand>
        <name>[2Fe-2S] cluster</name>
        <dbReference type="ChEBI" id="CHEBI:190135"/>
    </ligand>
</feature>
<evidence type="ECO:0000256" key="2">
    <source>
        <dbReference type="ARBA" id="ARBA00022448"/>
    </source>
</evidence>
<feature type="binding site" evidence="11 13">
    <location>
        <position position="234"/>
    </location>
    <ligand>
        <name>[2Fe-2S] cluster</name>
        <dbReference type="ChEBI" id="CHEBI:190135"/>
    </ligand>
</feature>
<evidence type="ECO:0000256" key="9">
    <source>
        <dbReference type="ARBA" id="ARBA00023004"/>
    </source>
</evidence>
<dbReference type="SUPFAM" id="SSF52343">
    <property type="entry name" value="Ferredoxin reductase-like, C-terminal NADP-linked domain"/>
    <property type="match status" value="1"/>
</dbReference>
<keyword evidence="10 11" id="KW-0411">Iron-sulfur</keyword>
<evidence type="ECO:0000256" key="12">
    <source>
        <dbReference type="PIRSR" id="PIRSR006816-1"/>
    </source>
</evidence>
<evidence type="ECO:0000256" key="3">
    <source>
        <dbReference type="ARBA" id="ARBA00022630"/>
    </source>
</evidence>
<comment type="pathway">
    <text evidence="11">Pyrimidine metabolism; UMP biosynthesis via de novo pathway; orotate from (S)-dihydroorotate (NAD(+) route): step 1/1.</text>
</comment>
<evidence type="ECO:0000256" key="6">
    <source>
        <dbReference type="ARBA" id="ARBA00022827"/>
    </source>
</evidence>
<dbReference type="Proteomes" id="UP000294813">
    <property type="component" value="Unassembled WGS sequence"/>
</dbReference>
<dbReference type="GO" id="GO:0050660">
    <property type="term" value="F:flavin adenine dinucleotide binding"/>
    <property type="evidence" value="ECO:0007669"/>
    <property type="project" value="InterPro"/>
</dbReference>
<dbReference type="PRINTS" id="PR00410">
    <property type="entry name" value="PHEHYDRXLASE"/>
</dbReference>
<evidence type="ECO:0000256" key="11">
    <source>
        <dbReference type="HAMAP-Rule" id="MF_01211"/>
    </source>
</evidence>
<sequence length="274" mass="28831">MNDQACKVEAAVLRHEAVCPGFYCLELDAPLIATKAQPGQFVQVRVSRGLDPLLPRPISFFGIDAAAGTVRLLYAAIGKGTQLLAELAVGEKVTLWGPLGQGWALPEAITAAGEVMPVFVAGGIGIAPLLPLAAAWAKAGQPGMLLYGGRSQSLMPAIGDFEALGVKVALATEDGSAGHQGYVTGLLDQVAQASGEQTPLLYVCGPHPMLNAVQQAAAARNWRCQVSMEERMCCGLGACLSCVCKHQAEGAPWTYAKVCTDGPVFWREEVIWDD</sequence>
<dbReference type="Gene3D" id="2.10.240.10">
    <property type="entry name" value="Dihydroorotate dehydrogenase, electron transfer subunit"/>
    <property type="match status" value="1"/>
</dbReference>
<comment type="cofactor">
    <cofactor evidence="13">
        <name>[2Fe-2S] cluster</name>
        <dbReference type="ChEBI" id="CHEBI:190135"/>
    </cofactor>
    <text evidence="13">Binds 1 [2Fe-2S] cluster per subunit.</text>
</comment>
<dbReference type="Pfam" id="PF10418">
    <property type="entry name" value="DHODB_Fe-S_bind"/>
    <property type="match status" value="1"/>
</dbReference>
<feature type="domain" description="FAD-binding FR-type" evidence="14">
    <location>
        <begin position="5"/>
        <end position="105"/>
    </location>
</feature>
<feature type="binding site" evidence="11 12">
    <location>
        <begin position="56"/>
        <end position="59"/>
    </location>
    <ligand>
        <name>FAD</name>
        <dbReference type="ChEBI" id="CHEBI:57692"/>
    </ligand>
</feature>
<evidence type="ECO:0000256" key="7">
    <source>
        <dbReference type="ARBA" id="ARBA00022975"/>
    </source>
</evidence>
<dbReference type="InterPro" id="IPR039261">
    <property type="entry name" value="FNR_nucleotide-bd"/>
</dbReference>
<keyword evidence="6 11" id="KW-0274">FAD</keyword>
<dbReference type="InterPro" id="IPR017927">
    <property type="entry name" value="FAD-bd_FR_type"/>
</dbReference>
<dbReference type="GO" id="GO:0046872">
    <property type="term" value="F:metal ion binding"/>
    <property type="evidence" value="ECO:0007669"/>
    <property type="project" value="UniProtKB-KW"/>
</dbReference>
<dbReference type="CDD" id="cd06218">
    <property type="entry name" value="DHOD_e_trans"/>
    <property type="match status" value="1"/>
</dbReference>
<dbReference type="Gene3D" id="3.40.50.80">
    <property type="entry name" value="Nucleotide-binding domain of ferredoxin-NADP reductase (FNR) module"/>
    <property type="match status" value="1"/>
</dbReference>
<dbReference type="InterPro" id="IPR023455">
    <property type="entry name" value="Dihydroorotate_DHASE_ETsu"/>
</dbReference>
<evidence type="ECO:0000256" key="1">
    <source>
        <dbReference type="ARBA" id="ARBA00006422"/>
    </source>
</evidence>
<comment type="subunit">
    <text evidence="11">Heterotetramer of 2 PyrK and 2 PyrD type B subunits.</text>
</comment>
<protein>
    <recommendedName>
        <fullName evidence="11">Dihydroorotate dehydrogenase B (NAD(+)), electron transfer subunit</fullName>
    </recommendedName>
    <alternativeName>
        <fullName evidence="11">Dihydroorotate oxidase B, electron transfer subunit</fullName>
    </alternativeName>
</protein>
<accession>A0A4R2S6Y2</accession>
<keyword evidence="7 11" id="KW-0665">Pyrimidine biosynthesis</keyword>